<keyword evidence="5" id="KW-1185">Reference proteome</keyword>
<dbReference type="GO" id="GO:0003700">
    <property type="term" value="F:DNA-binding transcription factor activity"/>
    <property type="evidence" value="ECO:0007669"/>
    <property type="project" value="InterPro"/>
</dbReference>
<dbReference type="Proteomes" id="UP000284842">
    <property type="component" value="Unassembled WGS sequence"/>
</dbReference>
<organism evidence="4 5">
    <name type="scientific">Panaeolus cyanescens</name>
    <dbReference type="NCBI Taxonomy" id="181874"/>
    <lineage>
        <taxon>Eukaryota</taxon>
        <taxon>Fungi</taxon>
        <taxon>Dikarya</taxon>
        <taxon>Basidiomycota</taxon>
        <taxon>Agaricomycotina</taxon>
        <taxon>Agaricomycetes</taxon>
        <taxon>Agaricomycetidae</taxon>
        <taxon>Agaricales</taxon>
        <taxon>Agaricineae</taxon>
        <taxon>Galeropsidaceae</taxon>
        <taxon>Panaeolus</taxon>
    </lineage>
</organism>
<proteinExistence type="predicted"/>
<feature type="compositionally biased region" description="Low complexity" evidence="2">
    <location>
        <begin position="248"/>
        <end position="263"/>
    </location>
</feature>
<feature type="compositionally biased region" description="Basic and acidic residues" evidence="2">
    <location>
        <begin position="207"/>
        <end position="216"/>
    </location>
</feature>
<dbReference type="GO" id="GO:0005975">
    <property type="term" value="P:carbohydrate metabolic process"/>
    <property type="evidence" value="ECO:0007669"/>
    <property type="project" value="InterPro"/>
</dbReference>
<dbReference type="InterPro" id="IPR001585">
    <property type="entry name" value="TAL/FSA"/>
</dbReference>
<reference evidence="4 5" key="1">
    <citation type="journal article" date="2018" name="Evol. Lett.">
        <title>Horizontal gene cluster transfer increased hallucinogenic mushroom diversity.</title>
        <authorList>
            <person name="Reynolds H.T."/>
            <person name="Vijayakumar V."/>
            <person name="Gluck-Thaler E."/>
            <person name="Korotkin H.B."/>
            <person name="Matheny P.B."/>
            <person name="Slot J.C."/>
        </authorList>
    </citation>
    <scope>NUCLEOTIDE SEQUENCE [LARGE SCALE GENOMIC DNA]</scope>
    <source>
        <strain evidence="4 5">2629</strain>
    </source>
</reference>
<evidence type="ECO:0000256" key="1">
    <source>
        <dbReference type="ARBA" id="ARBA00023270"/>
    </source>
</evidence>
<dbReference type="PROSITE" id="PS00036">
    <property type="entry name" value="BZIP_BASIC"/>
    <property type="match status" value="1"/>
</dbReference>
<evidence type="ECO:0000313" key="5">
    <source>
        <dbReference type="Proteomes" id="UP000284842"/>
    </source>
</evidence>
<feature type="domain" description="BZIP" evidence="3">
    <location>
        <begin position="15"/>
        <end position="28"/>
    </location>
</feature>
<dbReference type="EMBL" id="NHTK01006019">
    <property type="protein sequence ID" value="PPQ67842.1"/>
    <property type="molecule type" value="Genomic_DNA"/>
</dbReference>
<dbReference type="AlphaFoldDB" id="A0A409VNJ9"/>
<dbReference type="UniPathway" id="UPA00115">
    <property type="reaction ID" value="UER00414"/>
</dbReference>
<dbReference type="SUPFAM" id="SSF51569">
    <property type="entry name" value="Aldolase"/>
    <property type="match status" value="1"/>
</dbReference>
<dbReference type="InterPro" id="IPR004827">
    <property type="entry name" value="bZIP"/>
</dbReference>
<feature type="region of interest" description="Disordered" evidence="2">
    <location>
        <begin position="78"/>
        <end position="269"/>
    </location>
</feature>
<dbReference type="CDD" id="cd14686">
    <property type="entry name" value="bZIP"/>
    <property type="match status" value="1"/>
</dbReference>
<dbReference type="Gene3D" id="1.20.5.170">
    <property type="match status" value="1"/>
</dbReference>
<feature type="compositionally biased region" description="Low complexity" evidence="2">
    <location>
        <begin position="158"/>
        <end position="171"/>
    </location>
</feature>
<evidence type="ECO:0000313" key="4">
    <source>
        <dbReference type="EMBL" id="PPQ67842.1"/>
    </source>
</evidence>
<feature type="region of interest" description="Disordered" evidence="2">
    <location>
        <begin position="1"/>
        <end position="31"/>
    </location>
</feature>
<dbReference type="Gene3D" id="3.20.20.70">
    <property type="entry name" value="Aldolase class I"/>
    <property type="match status" value="1"/>
</dbReference>
<feature type="compositionally biased region" description="Pro residues" evidence="2">
    <location>
        <begin position="141"/>
        <end position="152"/>
    </location>
</feature>
<feature type="compositionally biased region" description="Polar residues" evidence="2">
    <location>
        <begin position="238"/>
        <end position="247"/>
    </location>
</feature>
<feature type="compositionally biased region" description="Polar residues" evidence="2">
    <location>
        <begin position="217"/>
        <end position="228"/>
    </location>
</feature>
<evidence type="ECO:0000259" key="3">
    <source>
        <dbReference type="PROSITE" id="PS00036"/>
    </source>
</evidence>
<feature type="compositionally biased region" description="Low complexity" evidence="2">
    <location>
        <begin position="183"/>
        <end position="195"/>
    </location>
</feature>
<dbReference type="PANTHER" id="PTHR10683">
    <property type="entry name" value="TRANSALDOLASE"/>
    <property type="match status" value="1"/>
</dbReference>
<gene>
    <name evidence="4" type="ORF">CVT24_003148</name>
</gene>
<keyword evidence="1" id="KW-0704">Schiff base</keyword>
<sequence>MSSHTAHSPSERPERSRNAKAQARHRAKRKAYIDQLEQTVTKLQIAVGYTTEQINALPPPLLKIRELEQDNARLQKENDELRRLLTSESASRSLSSDRRSSTLSMGYSDPRDRDYKRRKGHQDGVYISPGDTPPHGVDSGRPPPPLTIPPSMPHYHYGSNSTSHGNGHGPSFGLHAPGAFQMPNTPSGSSATSSPPFSPTQMQGPPLDHHRPHPSDHMSSYPPSTHYTSVKVEDDNYGNGSHSSHPPSMQYSYSGSQSQGHSSMDWHSPYSSERAHVHRKNWESTKSMIVSKAMDQLNFILAQQCWERLPETPHVTFVDSRLAFDTVYLVKKTQRLAQMFKSEGVSLNKIIFTIPATDAGIRAAKVLLNNQIHVNLSLVSGLTHAAACAEAAPAAITIPITEVLRTHERMLGTVCEDLAKHPGIQSINAILSYMQNNAPDAKTIGTGIGNLTEIGALQNFDVIAVSACQADSLKRKRVPIVPLETPRLIAKLPSGMLMKKCGVTSLFTTEAKAMYNSITGNLVRRQQEAMDKIERCIGFEAQARFGYTIYTLDTLQREEQEKERRAARRMRREAKLLLQADKSDTENRISNVSDLGDHKAEEEIF</sequence>
<comment type="caution">
    <text evidence="4">The sequence shown here is derived from an EMBL/GenBank/DDBJ whole genome shotgun (WGS) entry which is preliminary data.</text>
</comment>
<dbReference type="Pfam" id="PF00923">
    <property type="entry name" value="TAL_FSA"/>
    <property type="match status" value="1"/>
</dbReference>
<dbReference type="GO" id="GO:0006098">
    <property type="term" value="P:pentose-phosphate shunt"/>
    <property type="evidence" value="ECO:0007669"/>
    <property type="project" value="UniProtKB-UniPathway"/>
</dbReference>
<dbReference type="InterPro" id="IPR013785">
    <property type="entry name" value="Aldolase_TIM"/>
</dbReference>
<dbReference type="OrthoDB" id="3257643at2759"/>
<dbReference type="InParanoid" id="A0A409VNJ9"/>
<dbReference type="STRING" id="181874.A0A409VNJ9"/>
<dbReference type="PANTHER" id="PTHR10683:SF18">
    <property type="entry name" value="TRANSALDOLASE"/>
    <property type="match status" value="1"/>
</dbReference>
<protein>
    <recommendedName>
        <fullName evidence="3">BZIP domain-containing protein</fullName>
    </recommendedName>
</protein>
<accession>A0A409VNJ9</accession>
<evidence type="ECO:0000256" key="2">
    <source>
        <dbReference type="SAM" id="MobiDB-lite"/>
    </source>
</evidence>
<name>A0A409VNJ9_9AGAR</name>